<accession>A0A3M7CG18</accession>
<name>A0A3M7CG18_HORWE</name>
<dbReference type="VEuPathDB" id="FungiDB:BTJ68_09782"/>
<reference evidence="2 3" key="1">
    <citation type="journal article" date="2018" name="BMC Genomics">
        <title>Genomic evidence for intraspecific hybridization in a clonal and extremely halotolerant yeast.</title>
        <authorList>
            <person name="Gostincar C."/>
            <person name="Stajich J.E."/>
            <person name="Zupancic J."/>
            <person name="Zalar P."/>
            <person name="Gunde-Cimerman N."/>
        </authorList>
    </citation>
    <scope>NUCLEOTIDE SEQUENCE [LARGE SCALE GENOMIC DNA]</scope>
    <source>
        <strain evidence="2 3">EXF-151</strain>
    </source>
</reference>
<sequence length="157" mass="17218">MQKHIFQPIPKLDGLSPLASREDRLKSIIANLEKHERDVKASIAAEALQKLQTARREAANADTTAIDGDPQVDYGRIPSNLRAPYRQGSGDPCMPPIDPNHLANAAAEQATGDPQLAAVLEAFGQLRKYDTLSSKAKEPYIKALERQRAQRADSHVT</sequence>
<organism evidence="2 3">
    <name type="scientific">Hortaea werneckii</name>
    <name type="common">Black yeast</name>
    <name type="synonym">Cladosporium werneckii</name>
    <dbReference type="NCBI Taxonomy" id="91943"/>
    <lineage>
        <taxon>Eukaryota</taxon>
        <taxon>Fungi</taxon>
        <taxon>Dikarya</taxon>
        <taxon>Ascomycota</taxon>
        <taxon>Pezizomycotina</taxon>
        <taxon>Dothideomycetes</taxon>
        <taxon>Dothideomycetidae</taxon>
        <taxon>Mycosphaerellales</taxon>
        <taxon>Teratosphaeriaceae</taxon>
        <taxon>Hortaea</taxon>
    </lineage>
</organism>
<dbReference type="AlphaFoldDB" id="A0A3M7CG18"/>
<proteinExistence type="predicted"/>
<evidence type="ECO:0000256" key="1">
    <source>
        <dbReference type="SAM" id="MobiDB-lite"/>
    </source>
</evidence>
<evidence type="ECO:0000313" key="2">
    <source>
        <dbReference type="EMBL" id="RMY50943.1"/>
    </source>
</evidence>
<evidence type="ECO:0000313" key="3">
    <source>
        <dbReference type="Proteomes" id="UP000270230"/>
    </source>
</evidence>
<feature type="region of interest" description="Disordered" evidence="1">
    <location>
        <begin position="58"/>
        <end position="99"/>
    </location>
</feature>
<dbReference type="OrthoDB" id="5420940at2759"/>
<gene>
    <name evidence="2" type="ORF">D0865_06619</name>
</gene>
<protein>
    <submittedName>
        <fullName evidence="2">Uncharacterized protein</fullName>
    </submittedName>
</protein>
<comment type="caution">
    <text evidence="2">The sequence shown here is derived from an EMBL/GenBank/DDBJ whole genome shotgun (WGS) entry which is preliminary data.</text>
</comment>
<dbReference type="EMBL" id="QWIN01000490">
    <property type="protein sequence ID" value="RMY50943.1"/>
    <property type="molecule type" value="Genomic_DNA"/>
</dbReference>
<dbReference type="Proteomes" id="UP000270230">
    <property type="component" value="Unassembled WGS sequence"/>
</dbReference>